<gene>
    <name evidence="2" type="ORF">FFLO_06946</name>
</gene>
<evidence type="ECO:0000256" key="1">
    <source>
        <dbReference type="SAM" id="MobiDB-lite"/>
    </source>
</evidence>
<organism evidence="2 3">
    <name type="scientific">Filobasidium floriforme</name>
    <dbReference type="NCBI Taxonomy" id="5210"/>
    <lineage>
        <taxon>Eukaryota</taxon>
        <taxon>Fungi</taxon>
        <taxon>Dikarya</taxon>
        <taxon>Basidiomycota</taxon>
        <taxon>Agaricomycotina</taxon>
        <taxon>Tremellomycetes</taxon>
        <taxon>Filobasidiales</taxon>
        <taxon>Filobasidiaceae</taxon>
        <taxon>Filobasidium</taxon>
    </lineage>
</organism>
<evidence type="ECO:0000313" key="3">
    <source>
        <dbReference type="Proteomes" id="UP000812966"/>
    </source>
</evidence>
<accession>A0A8K0NMJ4</accession>
<proteinExistence type="predicted"/>
<dbReference type="Proteomes" id="UP000812966">
    <property type="component" value="Unassembled WGS sequence"/>
</dbReference>
<keyword evidence="3" id="KW-1185">Reference proteome</keyword>
<protein>
    <submittedName>
        <fullName evidence="2">Uncharacterized protein</fullName>
    </submittedName>
</protein>
<name>A0A8K0NMJ4_9TREE</name>
<evidence type="ECO:0000313" key="2">
    <source>
        <dbReference type="EMBL" id="KAG7527425.1"/>
    </source>
</evidence>
<comment type="caution">
    <text evidence="2">The sequence shown here is derived from an EMBL/GenBank/DDBJ whole genome shotgun (WGS) entry which is preliminary data.</text>
</comment>
<sequence>MALPSRSAYYDVFGDENQGVKAYIFIDLHGWQEGSIIGHAEDFHRAYNNIMKRVWRSFMEAKDSICDAQTYIIWPESSLARRSQGWFPPGDHVFVKEKIEEQLQDWIDVFLPANEPIVLAFVTDYTIVPGTIMFDDENIFRPLEKHRTAKIVHKLEYARTPTDLADRTEFELIYNRDPVCRHEKKVTIEPNGDDQMLEHHCRASSVADLRLLRGPVVPISGRAAEKDTVDHISFVRQMCLTRNALQSFGWLDLFREARVYLNRLKAELIERRRCFELLGYMMSRRHTTTFSPNRYHKTSDMRPPSIPRSSVTPKPPKPFFRSSRRDMEVFDRKYGVMDMEAHVFLDLKAWHKKLKEDDTKPLEAAQKHIMQRVWRSLVASGDPISAIHTQILKPNVPRSGDRHDAYHRNLARFLPGLKPIVIAIVTDYEVPKHSSGFSLFF</sequence>
<reference evidence="2" key="1">
    <citation type="submission" date="2020-04" db="EMBL/GenBank/DDBJ databases">
        <title>Analysis of mating type loci in Filobasidium floriforme.</title>
        <authorList>
            <person name="Nowrousian M."/>
        </authorList>
    </citation>
    <scope>NUCLEOTIDE SEQUENCE</scope>
    <source>
        <strain evidence="2">CBS 6242</strain>
    </source>
</reference>
<dbReference type="EMBL" id="JABELV010000292">
    <property type="protein sequence ID" value="KAG7527425.1"/>
    <property type="molecule type" value="Genomic_DNA"/>
</dbReference>
<dbReference type="AlphaFoldDB" id="A0A8K0NMJ4"/>
<feature type="region of interest" description="Disordered" evidence="1">
    <location>
        <begin position="291"/>
        <end position="318"/>
    </location>
</feature>